<proteinExistence type="predicted"/>
<evidence type="ECO:0000313" key="4">
    <source>
        <dbReference type="Proteomes" id="UP001059597"/>
    </source>
</evidence>
<evidence type="ECO:0000259" key="2">
    <source>
        <dbReference type="PROSITE" id="PS51747"/>
    </source>
</evidence>
<name>A0ABM8A6N3_STRNI</name>
<dbReference type="CDD" id="cd01285">
    <property type="entry name" value="nucleoside_deaminase"/>
    <property type="match status" value="1"/>
</dbReference>
<dbReference type="PANTHER" id="PTHR11079">
    <property type="entry name" value="CYTOSINE DEAMINASE FAMILY MEMBER"/>
    <property type="match status" value="1"/>
</dbReference>
<dbReference type="Pfam" id="PF00383">
    <property type="entry name" value="dCMP_cyt_deam_1"/>
    <property type="match status" value="1"/>
</dbReference>
<dbReference type="RefSeq" id="WP_261957917.1">
    <property type="nucleotide sequence ID" value="NZ_AP026074.1"/>
</dbReference>
<sequence length="188" mass="21168">MEQKELMAEAVRLATESVEKGWGGPFGAVLTRDGEILARGQNRVLLTGDPTAHAEVETIRKAVQMLNPEAPSISPDHQNESTLEYVPRPEGSPDPVPERARMLQGCSIYISGAPCPMCMSAIYWSRIDAVYFGCDLDETRKIGFDDSFQYEDFTKPLDERRIKIKQIYPELGSKAYAAWTNRLEKHPY</sequence>
<dbReference type="PANTHER" id="PTHR11079:SF161">
    <property type="entry name" value="CMP_DCMP-TYPE DEAMINASE DOMAIN-CONTAINING PROTEIN"/>
    <property type="match status" value="1"/>
</dbReference>
<dbReference type="InterPro" id="IPR016193">
    <property type="entry name" value="Cytidine_deaminase-like"/>
</dbReference>
<feature type="region of interest" description="Disordered" evidence="1">
    <location>
        <begin position="69"/>
        <end position="96"/>
    </location>
</feature>
<keyword evidence="3" id="KW-0614">Plasmid</keyword>
<dbReference type="Proteomes" id="UP001059597">
    <property type="component" value="Plasmid SNP1"/>
</dbReference>
<keyword evidence="4" id="KW-1185">Reference proteome</keyword>
<accession>A0ABM8A6N3</accession>
<feature type="domain" description="CMP/dCMP-type deaminase" evidence="2">
    <location>
        <begin position="1"/>
        <end position="147"/>
    </location>
</feature>
<dbReference type="EMBL" id="AP026074">
    <property type="protein sequence ID" value="BDM74382.1"/>
    <property type="molecule type" value="Genomic_DNA"/>
</dbReference>
<dbReference type="PROSITE" id="PS51747">
    <property type="entry name" value="CYT_DCMP_DEAMINASES_2"/>
    <property type="match status" value="1"/>
</dbReference>
<geneLocation type="plasmid" evidence="3 4">
    <name>SNP1</name>
</geneLocation>
<gene>
    <name evidence="3" type="ORF">HEK616_78690</name>
</gene>
<protein>
    <submittedName>
        <fullName evidence="3">tRNA-specific adenosine deaminase</fullName>
    </submittedName>
</protein>
<evidence type="ECO:0000256" key="1">
    <source>
        <dbReference type="SAM" id="MobiDB-lite"/>
    </source>
</evidence>
<evidence type="ECO:0000313" key="3">
    <source>
        <dbReference type="EMBL" id="BDM74382.1"/>
    </source>
</evidence>
<dbReference type="Gene3D" id="3.40.140.10">
    <property type="entry name" value="Cytidine Deaminase, domain 2"/>
    <property type="match status" value="1"/>
</dbReference>
<dbReference type="InterPro" id="IPR002125">
    <property type="entry name" value="CMP_dCMP_dom"/>
</dbReference>
<dbReference type="SUPFAM" id="SSF53927">
    <property type="entry name" value="Cytidine deaminase-like"/>
    <property type="match status" value="1"/>
</dbReference>
<organism evidence="3 4">
    <name type="scientific">Streptomyces nigrescens</name>
    <dbReference type="NCBI Taxonomy" id="1920"/>
    <lineage>
        <taxon>Bacteria</taxon>
        <taxon>Bacillati</taxon>
        <taxon>Actinomycetota</taxon>
        <taxon>Actinomycetes</taxon>
        <taxon>Kitasatosporales</taxon>
        <taxon>Streptomycetaceae</taxon>
        <taxon>Streptomyces</taxon>
    </lineage>
</organism>
<reference evidence="3" key="1">
    <citation type="submission" date="2022-06" db="EMBL/GenBank/DDBJ databases">
        <title>Complete genome sequence of Streptomyces nigrescens HEK616.</title>
        <authorList>
            <person name="Asamizu S."/>
            <person name="Onaka H."/>
        </authorList>
    </citation>
    <scope>NUCLEOTIDE SEQUENCE</scope>
    <source>
        <strain evidence="3">HEK616</strain>
        <plasmid evidence="3">SNP1</plasmid>
    </source>
</reference>